<dbReference type="EMBL" id="JANEYG010000042">
    <property type="protein sequence ID" value="KAJ8916399.1"/>
    <property type="molecule type" value="Genomic_DNA"/>
</dbReference>
<comment type="caution">
    <text evidence="2">The sequence shown here is derived from an EMBL/GenBank/DDBJ whole genome shotgun (WGS) entry which is preliminary data.</text>
</comment>
<protein>
    <recommendedName>
        <fullName evidence="1">Myb/SANT-like DNA-binding domain-containing protein</fullName>
    </recommendedName>
</protein>
<organism evidence="2 3">
    <name type="scientific">Exocentrus adspersus</name>
    <dbReference type="NCBI Taxonomy" id="1586481"/>
    <lineage>
        <taxon>Eukaryota</taxon>
        <taxon>Metazoa</taxon>
        <taxon>Ecdysozoa</taxon>
        <taxon>Arthropoda</taxon>
        <taxon>Hexapoda</taxon>
        <taxon>Insecta</taxon>
        <taxon>Pterygota</taxon>
        <taxon>Neoptera</taxon>
        <taxon>Endopterygota</taxon>
        <taxon>Coleoptera</taxon>
        <taxon>Polyphaga</taxon>
        <taxon>Cucujiformia</taxon>
        <taxon>Chrysomeloidea</taxon>
        <taxon>Cerambycidae</taxon>
        <taxon>Lamiinae</taxon>
        <taxon>Acanthocinini</taxon>
        <taxon>Exocentrus</taxon>
    </lineage>
</organism>
<feature type="domain" description="Myb/SANT-like DNA-binding" evidence="1">
    <location>
        <begin position="34"/>
        <end position="107"/>
    </location>
</feature>
<proteinExistence type="predicted"/>
<evidence type="ECO:0000313" key="3">
    <source>
        <dbReference type="Proteomes" id="UP001159042"/>
    </source>
</evidence>
<name>A0AAV8VQG4_9CUCU</name>
<accession>A0AAV8VQG4</accession>
<evidence type="ECO:0000313" key="2">
    <source>
        <dbReference type="EMBL" id="KAJ8916399.1"/>
    </source>
</evidence>
<keyword evidence="3" id="KW-1185">Reference proteome</keyword>
<gene>
    <name evidence="2" type="ORF">NQ315_014609</name>
</gene>
<reference evidence="2 3" key="1">
    <citation type="journal article" date="2023" name="Insect Mol. Biol.">
        <title>Genome sequencing provides insights into the evolution of gene families encoding plant cell wall-degrading enzymes in longhorned beetles.</title>
        <authorList>
            <person name="Shin N.R."/>
            <person name="Okamura Y."/>
            <person name="Kirsch R."/>
            <person name="Pauchet Y."/>
        </authorList>
    </citation>
    <scope>NUCLEOTIDE SEQUENCE [LARGE SCALE GENOMIC DNA]</scope>
    <source>
        <strain evidence="2">EAD_L_NR</strain>
    </source>
</reference>
<dbReference type="Proteomes" id="UP001159042">
    <property type="component" value="Unassembled WGS sequence"/>
</dbReference>
<sequence>MDEPTVHQELREFSLMQSDCKDGSENFFTKLRIQLIALYKKYKPRLGTTEVRSMKKMFQHIARDMSNIYKVTISADKVENKWKVLERTYKKVNDNNNKTGRGRKIFDFEDDFDEIFEKKRVLHQVFSFQAIQ</sequence>
<dbReference type="AlphaFoldDB" id="A0AAV8VQG4"/>
<dbReference type="InterPro" id="IPR044822">
    <property type="entry name" value="Myb_DNA-bind_4"/>
</dbReference>
<dbReference type="Gene3D" id="1.10.10.60">
    <property type="entry name" value="Homeodomain-like"/>
    <property type="match status" value="1"/>
</dbReference>
<dbReference type="Pfam" id="PF13837">
    <property type="entry name" value="Myb_DNA-bind_4"/>
    <property type="match status" value="1"/>
</dbReference>
<evidence type="ECO:0000259" key="1">
    <source>
        <dbReference type="Pfam" id="PF13837"/>
    </source>
</evidence>